<accession>A0AAD7QK41</accession>
<dbReference type="AlphaFoldDB" id="A0AAD7QK41"/>
<evidence type="ECO:0000313" key="1">
    <source>
        <dbReference type="EMBL" id="KAJ8096513.1"/>
    </source>
</evidence>
<protein>
    <submittedName>
        <fullName evidence="1">Uncharacterized protein</fullName>
    </submittedName>
</protein>
<dbReference type="Proteomes" id="UP001217417">
    <property type="component" value="Unassembled WGS sequence"/>
</dbReference>
<dbReference type="GeneID" id="80884948"/>
<reference evidence="1" key="1">
    <citation type="submission" date="2023-03" db="EMBL/GenBank/DDBJ databases">
        <title>Near-Complete genome sequence of Lipomyces tetrasporous NRRL Y-64009, an oleaginous yeast capable of growing on lignocellulosic hydrolysates.</title>
        <authorList>
            <consortium name="Lawrence Berkeley National Laboratory"/>
            <person name="Jagtap S.S."/>
            <person name="Liu J.-J."/>
            <person name="Walukiewicz H.E."/>
            <person name="Pangilinan J."/>
            <person name="Lipzen A."/>
            <person name="Ahrendt S."/>
            <person name="Koriabine M."/>
            <person name="Cobaugh K."/>
            <person name="Salamov A."/>
            <person name="Yoshinaga Y."/>
            <person name="Ng V."/>
            <person name="Daum C."/>
            <person name="Grigoriev I.V."/>
            <person name="Slininger P.J."/>
            <person name="Dien B.S."/>
            <person name="Jin Y.-S."/>
            <person name="Rao C.V."/>
        </authorList>
    </citation>
    <scope>NUCLEOTIDE SEQUENCE</scope>
    <source>
        <strain evidence="1">NRRL Y-64009</strain>
    </source>
</reference>
<dbReference type="EMBL" id="JARPMG010000015">
    <property type="protein sequence ID" value="KAJ8096513.1"/>
    <property type="molecule type" value="Genomic_DNA"/>
</dbReference>
<evidence type="ECO:0000313" key="2">
    <source>
        <dbReference type="Proteomes" id="UP001217417"/>
    </source>
</evidence>
<comment type="caution">
    <text evidence="1">The sequence shown here is derived from an EMBL/GenBank/DDBJ whole genome shotgun (WGS) entry which is preliminary data.</text>
</comment>
<sequence length="69" mass="7467">MSATDCVTEVEVIDLHLSDIMSPEHISLFLSGGDEASIAFHLDGQELVHFCNSAIQNTALGRLNCYGET</sequence>
<gene>
    <name evidence="1" type="ORF">POJ06DRAFT_279123</name>
</gene>
<proteinExistence type="predicted"/>
<dbReference type="RefSeq" id="XP_056039963.1">
    <property type="nucleotide sequence ID" value="XM_056189782.1"/>
</dbReference>
<organism evidence="1 2">
    <name type="scientific">Lipomyces tetrasporus</name>
    <dbReference type="NCBI Taxonomy" id="54092"/>
    <lineage>
        <taxon>Eukaryota</taxon>
        <taxon>Fungi</taxon>
        <taxon>Dikarya</taxon>
        <taxon>Ascomycota</taxon>
        <taxon>Saccharomycotina</taxon>
        <taxon>Lipomycetes</taxon>
        <taxon>Lipomycetales</taxon>
        <taxon>Lipomycetaceae</taxon>
        <taxon>Lipomyces</taxon>
    </lineage>
</organism>
<name>A0AAD7QK41_9ASCO</name>
<keyword evidence="2" id="KW-1185">Reference proteome</keyword>